<dbReference type="SUPFAM" id="SSF52540">
    <property type="entry name" value="P-loop containing nucleoside triphosphate hydrolases"/>
    <property type="match status" value="1"/>
</dbReference>
<evidence type="ECO:0000256" key="10">
    <source>
        <dbReference type="ARBA" id="ARBA00022840"/>
    </source>
</evidence>
<dbReference type="AlphaFoldDB" id="A0AAW2NFB7"/>
<dbReference type="InterPro" id="IPR032675">
    <property type="entry name" value="LRR_dom_sf"/>
</dbReference>
<protein>
    <submittedName>
        <fullName evidence="15">Disease resistance RPP8-like protein 2</fullName>
    </submittedName>
</protein>
<keyword evidence="7" id="KW-0677">Repeat</keyword>
<organism evidence="15">
    <name type="scientific">Sesamum calycinum</name>
    <dbReference type="NCBI Taxonomy" id="2727403"/>
    <lineage>
        <taxon>Eukaryota</taxon>
        <taxon>Viridiplantae</taxon>
        <taxon>Streptophyta</taxon>
        <taxon>Embryophyta</taxon>
        <taxon>Tracheophyta</taxon>
        <taxon>Spermatophyta</taxon>
        <taxon>Magnoliopsida</taxon>
        <taxon>eudicotyledons</taxon>
        <taxon>Gunneridae</taxon>
        <taxon>Pentapetalae</taxon>
        <taxon>asterids</taxon>
        <taxon>lamiids</taxon>
        <taxon>Lamiales</taxon>
        <taxon>Pedaliaceae</taxon>
        <taxon>Sesamum</taxon>
    </lineage>
</organism>
<dbReference type="Pfam" id="PF18052">
    <property type="entry name" value="Rx_N"/>
    <property type="match status" value="1"/>
</dbReference>
<dbReference type="Gene3D" id="1.20.5.4130">
    <property type="match status" value="1"/>
</dbReference>
<proteinExistence type="inferred from homology"/>
<dbReference type="GO" id="GO:0009626">
    <property type="term" value="P:plant-type hypersensitive response"/>
    <property type="evidence" value="ECO:0007669"/>
    <property type="project" value="UniProtKB-KW"/>
</dbReference>
<dbReference type="Gene3D" id="3.80.10.10">
    <property type="entry name" value="Ribonuclease Inhibitor"/>
    <property type="match status" value="2"/>
</dbReference>
<dbReference type="Gene3D" id="1.10.10.10">
    <property type="entry name" value="Winged helix-like DNA-binding domain superfamily/Winged helix DNA-binding domain"/>
    <property type="match status" value="1"/>
</dbReference>
<dbReference type="FunFam" id="3.40.50.300:FF:001091">
    <property type="entry name" value="Probable disease resistance protein At1g61300"/>
    <property type="match status" value="1"/>
</dbReference>
<keyword evidence="10" id="KW-0067">ATP-binding</keyword>
<dbReference type="Gene3D" id="3.40.50.300">
    <property type="entry name" value="P-loop containing nucleotide triphosphate hydrolases"/>
    <property type="match status" value="1"/>
</dbReference>
<dbReference type="SUPFAM" id="SSF52058">
    <property type="entry name" value="L domain-like"/>
    <property type="match status" value="1"/>
</dbReference>
<dbReference type="EMBL" id="JACGWM010000011">
    <property type="protein sequence ID" value="KAL0341605.1"/>
    <property type="molecule type" value="Genomic_DNA"/>
</dbReference>
<dbReference type="InterPro" id="IPR038005">
    <property type="entry name" value="RX-like_CC"/>
</dbReference>
<accession>A0AAW2NFB7</accession>
<keyword evidence="9" id="KW-0611">Plant defense</keyword>
<comment type="similarity">
    <text evidence="3">Belongs to the disease resistance NB-LRR family.</text>
</comment>
<dbReference type="FunFam" id="1.10.10.10:FF:000322">
    <property type="entry name" value="Probable disease resistance protein At1g63360"/>
    <property type="match status" value="1"/>
</dbReference>
<keyword evidence="5" id="KW-0433">Leucine-rich repeat</keyword>
<reference evidence="15" key="1">
    <citation type="submission" date="2020-06" db="EMBL/GenBank/DDBJ databases">
        <authorList>
            <person name="Li T."/>
            <person name="Hu X."/>
            <person name="Zhang T."/>
            <person name="Song X."/>
            <person name="Zhang H."/>
            <person name="Dai N."/>
            <person name="Sheng W."/>
            <person name="Hou X."/>
            <person name="Wei L."/>
        </authorList>
    </citation>
    <scope>NUCLEOTIDE SEQUENCE</scope>
    <source>
        <strain evidence="15">KEN8</strain>
        <tissue evidence="15">Leaf</tissue>
    </source>
</reference>
<dbReference type="InterPro" id="IPR002182">
    <property type="entry name" value="NB-ARC"/>
</dbReference>
<evidence type="ECO:0000256" key="1">
    <source>
        <dbReference type="ARBA" id="ARBA00002074"/>
    </source>
</evidence>
<dbReference type="Pfam" id="PF23559">
    <property type="entry name" value="WHD_DRP"/>
    <property type="match status" value="1"/>
</dbReference>
<dbReference type="GO" id="GO:0043531">
    <property type="term" value="F:ADP binding"/>
    <property type="evidence" value="ECO:0007669"/>
    <property type="project" value="InterPro"/>
</dbReference>
<dbReference type="InterPro" id="IPR036388">
    <property type="entry name" value="WH-like_DNA-bd_sf"/>
</dbReference>
<keyword evidence="8" id="KW-0547">Nucleotide-binding</keyword>
<dbReference type="InterPro" id="IPR042197">
    <property type="entry name" value="Apaf_helical"/>
</dbReference>
<comment type="caution">
    <text evidence="15">The sequence shown here is derived from an EMBL/GenBank/DDBJ whole genome shotgun (WGS) entry which is preliminary data.</text>
</comment>
<evidence type="ECO:0000256" key="4">
    <source>
        <dbReference type="ARBA" id="ARBA00022490"/>
    </source>
</evidence>
<name>A0AAW2NFB7_9LAMI</name>
<evidence type="ECO:0000256" key="9">
    <source>
        <dbReference type="ARBA" id="ARBA00022821"/>
    </source>
</evidence>
<dbReference type="Pfam" id="PF23598">
    <property type="entry name" value="LRR_14"/>
    <property type="match status" value="1"/>
</dbReference>
<reference evidence="15" key="2">
    <citation type="journal article" date="2024" name="Plant">
        <title>Genomic evolution and insights into agronomic trait innovations of Sesamum species.</title>
        <authorList>
            <person name="Miao H."/>
            <person name="Wang L."/>
            <person name="Qu L."/>
            <person name="Liu H."/>
            <person name="Sun Y."/>
            <person name="Le M."/>
            <person name="Wang Q."/>
            <person name="Wei S."/>
            <person name="Zheng Y."/>
            <person name="Lin W."/>
            <person name="Duan Y."/>
            <person name="Cao H."/>
            <person name="Xiong S."/>
            <person name="Wang X."/>
            <person name="Wei L."/>
            <person name="Li C."/>
            <person name="Ma Q."/>
            <person name="Ju M."/>
            <person name="Zhao R."/>
            <person name="Li G."/>
            <person name="Mu C."/>
            <person name="Tian Q."/>
            <person name="Mei H."/>
            <person name="Zhang T."/>
            <person name="Gao T."/>
            <person name="Zhang H."/>
        </authorList>
    </citation>
    <scope>NUCLEOTIDE SEQUENCE</scope>
    <source>
        <strain evidence="15">KEN8</strain>
    </source>
</reference>
<dbReference type="InterPro" id="IPR044974">
    <property type="entry name" value="Disease_R_plants"/>
</dbReference>
<dbReference type="InterPro" id="IPR027417">
    <property type="entry name" value="P-loop_NTPase"/>
</dbReference>
<evidence type="ECO:0000256" key="5">
    <source>
        <dbReference type="ARBA" id="ARBA00022614"/>
    </source>
</evidence>
<evidence type="ECO:0000256" key="7">
    <source>
        <dbReference type="ARBA" id="ARBA00022737"/>
    </source>
</evidence>
<dbReference type="GO" id="GO:0005524">
    <property type="term" value="F:ATP binding"/>
    <property type="evidence" value="ECO:0007669"/>
    <property type="project" value="UniProtKB-KW"/>
</dbReference>
<keyword evidence="6" id="KW-0381">Hypersensitive response</keyword>
<dbReference type="InterPro" id="IPR041118">
    <property type="entry name" value="Rx_N"/>
</dbReference>
<evidence type="ECO:0000259" key="12">
    <source>
        <dbReference type="Pfam" id="PF18052"/>
    </source>
</evidence>
<evidence type="ECO:0000313" key="15">
    <source>
        <dbReference type="EMBL" id="KAL0341605.1"/>
    </source>
</evidence>
<dbReference type="InterPro" id="IPR055414">
    <property type="entry name" value="LRR_R13L4/SHOC2-like"/>
</dbReference>
<feature type="domain" description="NB-ARC" evidence="11">
    <location>
        <begin position="185"/>
        <end position="350"/>
    </location>
</feature>
<evidence type="ECO:0000256" key="8">
    <source>
        <dbReference type="ARBA" id="ARBA00022741"/>
    </source>
</evidence>
<dbReference type="InterPro" id="IPR058922">
    <property type="entry name" value="WHD_DRP"/>
</dbReference>
<feature type="domain" description="Disease resistance R13L4/SHOC-2-like LRR" evidence="14">
    <location>
        <begin position="583"/>
        <end position="906"/>
    </location>
</feature>
<evidence type="ECO:0000256" key="6">
    <source>
        <dbReference type="ARBA" id="ARBA00022667"/>
    </source>
</evidence>
<keyword evidence="4" id="KW-0963">Cytoplasm</keyword>
<evidence type="ECO:0000259" key="11">
    <source>
        <dbReference type="Pfam" id="PF00931"/>
    </source>
</evidence>
<gene>
    <name evidence="15" type="ORF">Scaly_1823100</name>
</gene>
<feature type="domain" description="Disease resistance N-terminal" evidence="12">
    <location>
        <begin position="5"/>
        <end position="75"/>
    </location>
</feature>
<dbReference type="PANTHER" id="PTHR23155">
    <property type="entry name" value="DISEASE RESISTANCE PROTEIN RP"/>
    <property type="match status" value="1"/>
</dbReference>
<sequence length="927" mass="107078">MAYAAVASLRQSLDDILHPDSHLILHDKKKLKFLRERLSFLQDFLEKARGTGLVFERLTRRIREAAYEVEDSIEIKEYLLKCVRPFSFPGLVMNWYTKLVYALQIMMPSLSIFERSMELRDKMFEFPYPGLDKLIKRIDSIAREAKDIMEWYSDEEDHVHVEPPTRCYLGEKSIPVGLDDDLLIIKDRLTGSESKLEVIPILGMGGIGKTTLAANVYSDPLIEYHFDARAWITVSQVYNVPDILVQVLNSLRKLSDTMLHQSEDELSEHIHKILCGRRYLIVMDDVWSTKSWDDFRRYFPDNKNGSRIILTTRLERVAIYAGSSSRLHCMNLWCDQKSWELLCAKAFGEECCPGQLMEIGMEIAFRCKGLPLAIVVIGGLLSKVKRTPGEWKNVLHKLHYSANEDEDDCFNTLLLSYNHLPQHLKACFLYMGVFPEDNKIYVSQVIKLWVAEGFLKQNRSKTLEEVAEECISELAQRNLISVSSKGKERYYCRNKIVSIHDCLRELCIRKAQEVKFLHVMNGDDARTREGTYNQRRLSLYPDIPDVDAFFQCISSWAKFYDGHSSFVERLKNLGYSGYSLLLVRSLMYTGRFSIPSFLYSGFPLLRVLHIPQVLFFDFPIEILQLCNLRYLAFSYHGEVPESISDLCNLQTLIFFPLLKNFAPCPRPLPLAIWSMPCLRHLKFHVWYLSDFPSLLPGWKTYAFLENLQTLSEVSASFCTKEVFQEIPNLKKLGIWMETWDQAPFYINNLACLQKLEVLKCSVRSFPTEQVFPLLNDAFLPKLAFPIGLKELTLRGCRIPWKDMTIVGSLPNLERLKLRDYAFVGPEWEPTEGEFMQLNFLYIDGSDLVQWRADSIHFPILRHLIIENCLKLEAVPYGIGEIPSLQSIELDESSPSAVTSAEEILEEQRSLGNDSLHVHIYEVGTTFS</sequence>
<dbReference type="PRINTS" id="PR00364">
    <property type="entry name" value="DISEASERSIST"/>
</dbReference>
<comment type="subcellular location">
    <subcellularLocation>
        <location evidence="2">Cytoplasm</location>
    </subcellularLocation>
</comment>
<evidence type="ECO:0000256" key="2">
    <source>
        <dbReference type="ARBA" id="ARBA00004496"/>
    </source>
</evidence>
<evidence type="ECO:0000259" key="13">
    <source>
        <dbReference type="Pfam" id="PF23559"/>
    </source>
</evidence>
<dbReference type="Gene3D" id="1.10.8.430">
    <property type="entry name" value="Helical domain of apoptotic protease-activating factors"/>
    <property type="match status" value="1"/>
</dbReference>
<dbReference type="Pfam" id="PF00931">
    <property type="entry name" value="NB-ARC"/>
    <property type="match status" value="1"/>
</dbReference>
<dbReference type="GO" id="GO:0051607">
    <property type="term" value="P:defense response to virus"/>
    <property type="evidence" value="ECO:0007669"/>
    <property type="project" value="UniProtKB-ARBA"/>
</dbReference>
<evidence type="ECO:0000259" key="14">
    <source>
        <dbReference type="Pfam" id="PF23598"/>
    </source>
</evidence>
<dbReference type="PANTHER" id="PTHR23155:SF1152">
    <property type="entry name" value="AAA+ ATPASE DOMAIN-CONTAINING PROTEIN"/>
    <property type="match status" value="1"/>
</dbReference>
<evidence type="ECO:0000256" key="3">
    <source>
        <dbReference type="ARBA" id="ARBA00008894"/>
    </source>
</evidence>
<dbReference type="GO" id="GO:0005737">
    <property type="term" value="C:cytoplasm"/>
    <property type="evidence" value="ECO:0007669"/>
    <property type="project" value="UniProtKB-SubCell"/>
</dbReference>
<comment type="function">
    <text evidence="1">Confers resistance to late blight (Phytophthora infestans) races carrying the avirulence gene Avr1. Resistance proteins guard the plant against pathogens that contain an appropriate avirulence protein via an indirect interaction with this avirulence protein. That triggers a defense system including the hypersensitive response, which restricts the pathogen growth.</text>
</comment>
<feature type="domain" description="Disease resistance protein winged helix" evidence="13">
    <location>
        <begin position="433"/>
        <end position="506"/>
    </location>
</feature>
<dbReference type="CDD" id="cd14798">
    <property type="entry name" value="RX-CC_like"/>
    <property type="match status" value="1"/>
</dbReference>